<sequence>MLPELIGAERVQGTEAGPYAHWDACGQGVLTLFDREAMARVAGTAQLPEHGPATQDVVMFVSWVADVNADHRFCLRRGGRAVAPPADRPEWAPGLRAAHLRDLEDNLPELQAY</sequence>
<accession>A0ABX8TSK2</accession>
<evidence type="ECO:0000313" key="1">
    <source>
        <dbReference type="EMBL" id="QYC37696.1"/>
    </source>
</evidence>
<name>A0ABX8TSK2_9ACTN</name>
<organism evidence="1 2">
    <name type="scientific">Nonomuraea coxensis DSM 45129</name>
    <dbReference type="NCBI Taxonomy" id="1122611"/>
    <lineage>
        <taxon>Bacteria</taxon>
        <taxon>Bacillati</taxon>
        <taxon>Actinomycetota</taxon>
        <taxon>Actinomycetes</taxon>
        <taxon>Streptosporangiales</taxon>
        <taxon>Streptosporangiaceae</taxon>
        <taxon>Nonomuraea</taxon>
    </lineage>
</organism>
<keyword evidence="2" id="KW-1185">Reference proteome</keyword>
<dbReference type="RefSeq" id="WP_219495563.1">
    <property type="nucleotide sequence ID" value="NZ_CP068985.1"/>
</dbReference>
<protein>
    <submittedName>
        <fullName evidence="1">Uncharacterized protein</fullName>
    </submittedName>
</protein>
<reference evidence="1 2" key="1">
    <citation type="journal article" date="2021" name="ACS Chem. Biol.">
        <title>Genomic-Led Discovery of a Novel Glycopeptide Antibiotic by Nonomuraea coxensis DSM 45129.</title>
        <authorList>
            <person name="Yushchuk O."/>
            <person name="Vior N.M."/>
            <person name="Andreo-Vidal A."/>
            <person name="Berini F."/>
            <person name="Ruckert C."/>
            <person name="Busche T."/>
            <person name="Binda E."/>
            <person name="Kalinowski J."/>
            <person name="Truman A.W."/>
            <person name="Marinelli F."/>
        </authorList>
    </citation>
    <scope>NUCLEOTIDE SEQUENCE [LARGE SCALE GENOMIC DNA]</scope>
    <source>
        <strain evidence="1 2">DSM 45129</strain>
    </source>
</reference>
<dbReference type="EMBL" id="CP068985">
    <property type="protein sequence ID" value="QYC37696.1"/>
    <property type="molecule type" value="Genomic_DNA"/>
</dbReference>
<gene>
    <name evidence="1" type="ORF">Nocox_00285</name>
</gene>
<dbReference type="Proteomes" id="UP000824681">
    <property type="component" value="Chromosome"/>
</dbReference>
<evidence type="ECO:0000313" key="2">
    <source>
        <dbReference type="Proteomes" id="UP000824681"/>
    </source>
</evidence>
<proteinExistence type="predicted"/>